<dbReference type="Proteomes" id="UP000672602">
    <property type="component" value="Unassembled WGS sequence"/>
</dbReference>
<sequence length="120" mass="13713">MAAICIAVWAFVDSRRAVRYARQRDLTNDLDEIKAMIADGDQQSAIALQQHGDRIARLERDVENGPSRREIAKLQAEIHAFSNQLAEMKGEFSGVKELIRVARNQTDLMQQWLRDYGQGR</sequence>
<accession>A0A8J7S255</accession>
<name>A0A8J7S255_9PROT</name>
<comment type="caution">
    <text evidence="1">The sequence shown here is derived from an EMBL/GenBank/DDBJ whole genome shotgun (WGS) entry which is preliminary data.</text>
</comment>
<organism evidence="1 2">
    <name type="scientific">Marivibrio halodurans</name>
    <dbReference type="NCBI Taxonomy" id="2039722"/>
    <lineage>
        <taxon>Bacteria</taxon>
        <taxon>Pseudomonadati</taxon>
        <taxon>Pseudomonadota</taxon>
        <taxon>Alphaproteobacteria</taxon>
        <taxon>Rhodospirillales</taxon>
        <taxon>Rhodospirillaceae</taxon>
        <taxon>Marivibrio</taxon>
    </lineage>
</organism>
<gene>
    <name evidence="1" type="ORF">KAJ83_09685</name>
</gene>
<dbReference type="EMBL" id="JAGMWN010000004">
    <property type="protein sequence ID" value="MBP5857279.1"/>
    <property type="molecule type" value="Genomic_DNA"/>
</dbReference>
<dbReference type="AlphaFoldDB" id="A0A8J7S255"/>
<evidence type="ECO:0008006" key="3">
    <source>
        <dbReference type="Google" id="ProtNLM"/>
    </source>
</evidence>
<evidence type="ECO:0000313" key="2">
    <source>
        <dbReference type="Proteomes" id="UP000672602"/>
    </source>
</evidence>
<proteinExistence type="predicted"/>
<evidence type="ECO:0000313" key="1">
    <source>
        <dbReference type="EMBL" id="MBP5857279.1"/>
    </source>
</evidence>
<dbReference type="RefSeq" id="WP_210681869.1">
    <property type="nucleotide sequence ID" value="NZ_JAGMWN010000004.1"/>
</dbReference>
<protein>
    <recommendedName>
        <fullName evidence="3">DUF2730 family protein</fullName>
    </recommendedName>
</protein>
<keyword evidence="2" id="KW-1185">Reference proteome</keyword>
<reference evidence="1" key="1">
    <citation type="submission" date="2021-04" db="EMBL/GenBank/DDBJ databases">
        <authorList>
            <person name="Zhang D.-C."/>
        </authorList>
    </citation>
    <scope>NUCLEOTIDE SEQUENCE</scope>
    <source>
        <strain evidence="1">CGMCC 1.15697</strain>
    </source>
</reference>